<keyword evidence="2" id="KW-1185">Reference proteome</keyword>
<organism evidence="1 2">
    <name type="scientific">Scortum barcoo</name>
    <name type="common">barcoo grunter</name>
    <dbReference type="NCBI Taxonomy" id="214431"/>
    <lineage>
        <taxon>Eukaryota</taxon>
        <taxon>Metazoa</taxon>
        <taxon>Chordata</taxon>
        <taxon>Craniata</taxon>
        <taxon>Vertebrata</taxon>
        <taxon>Euteleostomi</taxon>
        <taxon>Actinopterygii</taxon>
        <taxon>Neopterygii</taxon>
        <taxon>Teleostei</taxon>
        <taxon>Neoteleostei</taxon>
        <taxon>Acanthomorphata</taxon>
        <taxon>Eupercaria</taxon>
        <taxon>Centrarchiformes</taxon>
        <taxon>Terapontoidei</taxon>
        <taxon>Terapontidae</taxon>
        <taxon>Scortum</taxon>
    </lineage>
</organism>
<dbReference type="EMBL" id="CM041546">
    <property type="protein sequence ID" value="KAI3361087.1"/>
    <property type="molecule type" value="Genomic_DNA"/>
</dbReference>
<accession>A0ACB8W1L2</accession>
<sequence>MSLADELLADLEEAGDEGEDGLYPEGEEGESDGEAAQGRTEGGLEDIPEEMEVDYSKAESVASIAKLRNSKQFSEIMDKISLYIGKQRKNTEVSGPVESDPEYRLIVAANNLTVEIDNELNIIHKFTRDKYSKRFPELESLVPDSLDYIRTVKELGNNLEKCKNNETLQQILTNATIMVVSVTASTTQGSLLSEDELKQLEEACDMALELNQSKHRIYEYVESRMSFIAPNLSIIVGASTAAKIMGIAGGLTNLSKMPACNLMLLGAQRRTLSGFSSTSLLPHTGFIYHCDVVQSLPPDLRRKAARLVAAKCTLAARVDSFHESSDGKVGYDLKEEIERKFDKWQEPPPVKQVKPLPAPLDGQRKKRGGRRYRKMKERLGLTEIRKHANRMTFAEVGRYFHAISLASCLTIQAIEDDAYQEDLGFSLGQLGKSGSGRVRQAQVNEATKARISKSLQRTLQKQSMTYGGKSTVRDRSSGTSSSVAFTPLQGLEIVNPQAAEKKVAEANQKYFSNMAEFLKVKKETKM</sequence>
<protein>
    <submittedName>
        <fullName evidence="1">Uncharacterized protein</fullName>
    </submittedName>
</protein>
<comment type="caution">
    <text evidence="1">The sequence shown here is derived from an EMBL/GenBank/DDBJ whole genome shotgun (WGS) entry which is preliminary data.</text>
</comment>
<proteinExistence type="predicted"/>
<gene>
    <name evidence="1" type="ORF">L3Q82_013286</name>
</gene>
<reference evidence="1" key="1">
    <citation type="submission" date="2022-04" db="EMBL/GenBank/DDBJ databases">
        <title>Jade perch genome.</title>
        <authorList>
            <person name="Chao B."/>
        </authorList>
    </citation>
    <scope>NUCLEOTIDE SEQUENCE</scope>
    <source>
        <strain evidence="1">CB-2022</strain>
    </source>
</reference>
<dbReference type="Proteomes" id="UP000831701">
    <property type="component" value="Chromosome 16"/>
</dbReference>
<evidence type="ECO:0000313" key="2">
    <source>
        <dbReference type="Proteomes" id="UP000831701"/>
    </source>
</evidence>
<evidence type="ECO:0000313" key="1">
    <source>
        <dbReference type="EMBL" id="KAI3361087.1"/>
    </source>
</evidence>
<name>A0ACB8W1L2_9TELE</name>